<dbReference type="SUPFAM" id="SSF103473">
    <property type="entry name" value="MFS general substrate transporter"/>
    <property type="match status" value="1"/>
</dbReference>
<feature type="transmembrane region" description="Helical" evidence="1">
    <location>
        <begin position="237"/>
        <end position="260"/>
    </location>
</feature>
<dbReference type="PANTHER" id="PTHR11328:SF24">
    <property type="entry name" value="MAJOR FACILITATOR SUPERFAMILY (MFS) PROFILE DOMAIN-CONTAINING PROTEIN"/>
    <property type="match status" value="1"/>
</dbReference>
<dbReference type="OrthoDB" id="9764596at2"/>
<dbReference type="STRING" id="52689.AKG39_16685"/>
<dbReference type="RefSeq" id="WP_050741534.1">
    <property type="nucleotide sequence ID" value="NZ_LGYO01000051.1"/>
</dbReference>
<dbReference type="GO" id="GO:0006814">
    <property type="term" value="P:sodium ion transport"/>
    <property type="evidence" value="ECO:0007669"/>
    <property type="project" value="InterPro"/>
</dbReference>
<dbReference type="InterPro" id="IPR039672">
    <property type="entry name" value="MFS_2"/>
</dbReference>
<dbReference type="NCBIfam" id="TIGR00792">
    <property type="entry name" value="gph"/>
    <property type="match status" value="1"/>
</dbReference>
<dbReference type="InterPro" id="IPR036259">
    <property type="entry name" value="MFS_trans_sf"/>
</dbReference>
<evidence type="ECO:0000313" key="3">
    <source>
        <dbReference type="Proteomes" id="UP000036873"/>
    </source>
</evidence>
<dbReference type="InterPro" id="IPR001927">
    <property type="entry name" value="Na/Gal_symport"/>
</dbReference>
<feature type="transmembrane region" description="Helical" evidence="1">
    <location>
        <begin position="410"/>
        <end position="432"/>
    </location>
</feature>
<keyword evidence="1" id="KW-0472">Membrane</keyword>
<feature type="transmembrane region" description="Helical" evidence="1">
    <location>
        <begin position="41"/>
        <end position="68"/>
    </location>
</feature>
<feature type="transmembrane region" description="Helical" evidence="1">
    <location>
        <begin position="80"/>
        <end position="98"/>
    </location>
</feature>
<dbReference type="EMBL" id="LGYO01000051">
    <property type="protein sequence ID" value="KNZ40585.1"/>
    <property type="molecule type" value="Genomic_DNA"/>
</dbReference>
<sequence length="455" mass="50115">MAEKLKKSVIYLYGLPSFGFQIFIYVELMFFSAFLTDAVKMPVALAGSVLMITSIFDLIWVPVAGIILQKSNLKWGKFRSWLLIGPPIAAMLYILQFLKIGSPVTNAITACIGFVVGHLVFDVYYSAHIAMNSALTSDVEERVKMSANRGVFNALGSLTFAYVGVKAIQAASIAFNDPARGYLTVVIMVALIMVLCYWTFFFLTKEYAFRGTTLKSQKTEGMPIREILKQLLQNPPLIGLLLIDLGRYVGKFVVLGLSFYYFKYVLNDLPGMAIFMTGLTVVILISATLATTVAKRFGPNKAYIGALCIFIAGLLITWLFPLSPTAFKIVMLVSFVGYGLPDSLVVAMYSSCVDYGEWRTGKNARGFIMALLTTPIKVGNFIKSVIITAVLASAGYIADMTPTPELIQGIKNGFCLFPAIIMIIGLIVFVILSRKMKDMDNDIASKKIKTELEII</sequence>
<name>A0A0L6TYE3_9FIRM</name>
<protein>
    <submittedName>
        <fullName evidence="2">Sugar transporter</fullName>
    </submittedName>
</protein>
<dbReference type="PATRIC" id="fig|52689.4.peg.2882"/>
<comment type="caution">
    <text evidence="2">The sequence shown here is derived from an EMBL/GenBank/DDBJ whole genome shotgun (WGS) entry which is preliminary data.</text>
</comment>
<reference evidence="3" key="1">
    <citation type="submission" date="2015-07" db="EMBL/GenBank/DDBJ databases">
        <title>Draft genome sequence of Acetobacterium bakii DSM 8293, a potential psychrophilic chemical producer through syngas fermentation.</title>
        <authorList>
            <person name="Song Y."/>
            <person name="Hwang S."/>
            <person name="Cho B.-K."/>
        </authorList>
    </citation>
    <scope>NUCLEOTIDE SEQUENCE [LARGE SCALE GENOMIC DNA]</scope>
    <source>
        <strain evidence="3">DSM 8239</strain>
    </source>
</reference>
<feature type="transmembrane region" description="Helical" evidence="1">
    <location>
        <begin position="302"/>
        <end position="320"/>
    </location>
</feature>
<feature type="transmembrane region" description="Helical" evidence="1">
    <location>
        <begin position="370"/>
        <end position="398"/>
    </location>
</feature>
<feature type="transmembrane region" description="Helical" evidence="1">
    <location>
        <begin position="151"/>
        <end position="175"/>
    </location>
</feature>
<feature type="transmembrane region" description="Helical" evidence="1">
    <location>
        <begin position="104"/>
        <end position="125"/>
    </location>
</feature>
<feature type="transmembrane region" description="Helical" evidence="1">
    <location>
        <begin position="181"/>
        <end position="203"/>
    </location>
</feature>
<keyword evidence="1" id="KW-1133">Transmembrane helix</keyword>
<accession>A0A0L6TYE3</accession>
<gene>
    <name evidence="2" type="ORF">AKG39_16685</name>
</gene>
<keyword evidence="3" id="KW-1185">Reference proteome</keyword>
<keyword evidence="2" id="KW-0813">Transport</keyword>
<feature type="transmembrane region" description="Helical" evidence="1">
    <location>
        <begin position="272"/>
        <end position="290"/>
    </location>
</feature>
<dbReference type="Proteomes" id="UP000036873">
    <property type="component" value="Unassembled WGS sequence"/>
</dbReference>
<dbReference type="GO" id="GO:0015293">
    <property type="term" value="F:symporter activity"/>
    <property type="evidence" value="ECO:0007669"/>
    <property type="project" value="InterPro"/>
</dbReference>
<keyword evidence="2" id="KW-0762">Sugar transport</keyword>
<evidence type="ECO:0000256" key="1">
    <source>
        <dbReference type="SAM" id="Phobius"/>
    </source>
</evidence>
<dbReference type="AlphaFoldDB" id="A0A0L6TYE3"/>
<dbReference type="PANTHER" id="PTHR11328">
    <property type="entry name" value="MAJOR FACILITATOR SUPERFAMILY DOMAIN-CONTAINING PROTEIN"/>
    <property type="match status" value="1"/>
</dbReference>
<proteinExistence type="predicted"/>
<feature type="transmembrane region" description="Helical" evidence="1">
    <location>
        <begin position="326"/>
        <end position="349"/>
    </location>
</feature>
<organism evidence="2 3">
    <name type="scientific">Acetobacterium bakii</name>
    <dbReference type="NCBI Taxonomy" id="52689"/>
    <lineage>
        <taxon>Bacteria</taxon>
        <taxon>Bacillati</taxon>
        <taxon>Bacillota</taxon>
        <taxon>Clostridia</taxon>
        <taxon>Eubacteriales</taxon>
        <taxon>Eubacteriaceae</taxon>
        <taxon>Acetobacterium</taxon>
    </lineage>
</organism>
<dbReference type="GO" id="GO:0005886">
    <property type="term" value="C:plasma membrane"/>
    <property type="evidence" value="ECO:0007669"/>
    <property type="project" value="TreeGrafter"/>
</dbReference>
<evidence type="ECO:0000313" key="2">
    <source>
        <dbReference type="EMBL" id="KNZ40585.1"/>
    </source>
</evidence>
<dbReference type="GO" id="GO:0008643">
    <property type="term" value="P:carbohydrate transport"/>
    <property type="evidence" value="ECO:0007669"/>
    <property type="project" value="InterPro"/>
</dbReference>
<dbReference type="Gene3D" id="1.20.1250.20">
    <property type="entry name" value="MFS general substrate transporter like domains"/>
    <property type="match status" value="2"/>
</dbReference>
<keyword evidence="1" id="KW-0812">Transmembrane</keyword>
<feature type="transmembrane region" description="Helical" evidence="1">
    <location>
        <begin position="12"/>
        <end position="35"/>
    </location>
</feature>
<dbReference type="Pfam" id="PF13347">
    <property type="entry name" value="MFS_2"/>
    <property type="match status" value="1"/>
</dbReference>